<dbReference type="Proteomes" id="UP001060215">
    <property type="component" value="Chromosome 9"/>
</dbReference>
<evidence type="ECO:0000313" key="1">
    <source>
        <dbReference type="EMBL" id="KAI8005476.1"/>
    </source>
</evidence>
<dbReference type="EMBL" id="CM045766">
    <property type="protein sequence ID" value="KAI8005476.1"/>
    <property type="molecule type" value="Genomic_DNA"/>
</dbReference>
<keyword evidence="2" id="KW-1185">Reference proteome</keyword>
<evidence type="ECO:0000313" key="2">
    <source>
        <dbReference type="Proteomes" id="UP001060215"/>
    </source>
</evidence>
<organism evidence="1 2">
    <name type="scientific">Camellia lanceoleosa</name>
    <dbReference type="NCBI Taxonomy" id="1840588"/>
    <lineage>
        <taxon>Eukaryota</taxon>
        <taxon>Viridiplantae</taxon>
        <taxon>Streptophyta</taxon>
        <taxon>Embryophyta</taxon>
        <taxon>Tracheophyta</taxon>
        <taxon>Spermatophyta</taxon>
        <taxon>Magnoliopsida</taxon>
        <taxon>eudicotyledons</taxon>
        <taxon>Gunneridae</taxon>
        <taxon>Pentapetalae</taxon>
        <taxon>asterids</taxon>
        <taxon>Ericales</taxon>
        <taxon>Theaceae</taxon>
        <taxon>Camellia</taxon>
    </lineage>
</organism>
<comment type="caution">
    <text evidence="1">The sequence shown here is derived from an EMBL/GenBank/DDBJ whole genome shotgun (WGS) entry which is preliminary data.</text>
</comment>
<gene>
    <name evidence="1" type="ORF">LOK49_LG08G01676</name>
</gene>
<proteinExistence type="predicted"/>
<protein>
    <submittedName>
        <fullName evidence="1">Glucan endo-1,3-beta-glucosidase BG5</fullName>
    </submittedName>
</protein>
<name>A0ACC0GXL2_9ERIC</name>
<reference evidence="1 2" key="1">
    <citation type="journal article" date="2022" name="Plant J.">
        <title>Chromosome-level genome of Camellia lanceoleosa provides a valuable resource for understanding genome evolution and self-incompatibility.</title>
        <authorList>
            <person name="Gong W."/>
            <person name="Xiao S."/>
            <person name="Wang L."/>
            <person name="Liao Z."/>
            <person name="Chang Y."/>
            <person name="Mo W."/>
            <person name="Hu G."/>
            <person name="Li W."/>
            <person name="Zhao G."/>
            <person name="Zhu H."/>
            <person name="Hu X."/>
            <person name="Ji K."/>
            <person name="Xiang X."/>
            <person name="Song Q."/>
            <person name="Yuan D."/>
            <person name="Jin S."/>
            <person name="Zhang L."/>
        </authorList>
    </citation>
    <scope>NUCLEOTIDE SEQUENCE [LARGE SCALE GENOMIC DNA]</scope>
    <source>
        <strain evidence="1">SQ_2022a</strain>
    </source>
</reference>
<sequence length="481" mass="53039">MLRRLMLAQAQECVFENSIVNGSTPGVCAKISRQVELQEGSLDQFTHETEPFLYKQGMPVRLNKESEQQEVEETEDKETLVDTQQEIEPEPKEEKVPPLISTGQTEDLLGLNEINPKAAELKESNALALAIVLPGIYTIDMMEHSFIFVSIITTQLLLFADILAQPLPPNIGINYGRLGNNLPAPRDVINLYNRCGVGSIRIYDPNPEVLEALRYSNLRVSVGTRNEDLPSLASSQAAADAWVNTNVAPYSNNVNFNWITVGNEVIPGPYATNVAPAMINIQNAFRSNGLTGTKVTTVTSFGIIANSYPPSAGTFTSETTEVMTNVASVLKQTGAPIMLNVYPYFAYASNPAEISLEYVGFNAITPFVDGQFQYFNLFDSMVDAYNVALEKIGAGDVPIVVSETGWPTAGNSPFTSIDNAQVYNINLVNHVKRNGTPRKPSQIMDTFIFALFNENQKPEGIEQNWGLYYPNMSRVYGYLDC</sequence>
<accession>A0ACC0GXL2</accession>